<name>A0ABS9DZL2_9PROT</name>
<feature type="domain" description="HTH iclR-type" evidence="4">
    <location>
        <begin position="22"/>
        <end position="84"/>
    </location>
</feature>
<evidence type="ECO:0000259" key="4">
    <source>
        <dbReference type="PROSITE" id="PS51077"/>
    </source>
</evidence>
<keyword evidence="7" id="KW-1185">Reference proteome</keyword>
<dbReference type="PROSITE" id="PS51077">
    <property type="entry name" value="HTH_ICLR"/>
    <property type="match status" value="1"/>
</dbReference>
<dbReference type="PROSITE" id="PS51078">
    <property type="entry name" value="ICLR_ED"/>
    <property type="match status" value="1"/>
</dbReference>
<dbReference type="SMART" id="SM00346">
    <property type="entry name" value="HTH_ICLR"/>
    <property type="match status" value="1"/>
</dbReference>
<dbReference type="SUPFAM" id="SSF46785">
    <property type="entry name" value="Winged helix' DNA-binding domain"/>
    <property type="match status" value="1"/>
</dbReference>
<dbReference type="InterPro" id="IPR050707">
    <property type="entry name" value="HTH_MetabolicPath_Reg"/>
</dbReference>
<dbReference type="InterPro" id="IPR005471">
    <property type="entry name" value="Tscrpt_reg_IclR_N"/>
</dbReference>
<dbReference type="Gene3D" id="3.30.450.40">
    <property type="match status" value="1"/>
</dbReference>
<dbReference type="PANTHER" id="PTHR30136:SF24">
    <property type="entry name" value="HTH-TYPE TRANSCRIPTIONAL REPRESSOR ALLR"/>
    <property type="match status" value="1"/>
</dbReference>
<keyword evidence="3" id="KW-0804">Transcription</keyword>
<keyword evidence="1" id="KW-0805">Transcription regulation</keyword>
<sequence length="285" mass="30805">MPKISKQARITKNETETQIYGVPAVERAIKLLRSISEGESIANLSHAAKLLGINRTTLIRLLASLEAGRFVEKKPYGVGYQIGPGLIGVAAQTFMSRDLSQTALPYLIMLSETYGLSAHLGILEGRDVLYLLRQVPNVFRASAIRVGSRLPAHATTMGRIILAYLPERDVRSLFAGADLTPVTESTATRIDDLIAQIAQDRQIGLAWSASYYEPGVDSFAAPIFDHSGLVVAAINISGPEAAFSIEGGKRARIGESLRRAAMDISERLGFVPNGRSHYSLEGTLA</sequence>
<organism evidence="6 7">
    <name type="scientific">Acidiphilium iwatense</name>
    <dbReference type="NCBI Taxonomy" id="768198"/>
    <lineage>
        <taxon>Bacteria</taxon>
        <taxon>Pseudomonadati</taxon>
        <taxon>Pseudomonadota</taxon>
        <taxon>Alphaproteobacteria</taxon>
        <taxon>Acetobacterales</taxon>
        <taxon>Acidocellaceae</taxon>
        <taxon>Acidiphilium</taxon>
    </lineage>
</organism>
<accession>A0ABS9DZL2</accession>
<dbReference type="Gene3D" id="1.10.10.10">
    <property type="entry name" value="Winged helix-like DNA-binding domain superfamily/Winged helix DNA-binding domain"/>
    <property type="match status" value="1"/>
</dbReference>
<gene>
    <name evidence="6" type="ORF">L2A60_16100</name>
</gene>
<proteinExistence type="predicted"/>
<dbReference type="Pfam" id="PF01614">
    <property type="entry name" value="IclR_C"/>
    <property type="match status" value="1"/>
</dbReference>
<dbReference type="InterPro" id="IPR029016">
    <property type="entry name" value="GAF-like_dom_sf"/>
</dbReference>
<protein>
    <submittedName>
        <fullName evidence="6">IclR family transcriptional regulator</fullName>
    </submittedName>
</protein>
<dbReference type="SUPFAM" id="SSF55781">
    <property type="entry name" value="GAF domain-like"/>
    <property type="match status" value="1"/>
</dbReference>
<dbReference type="InterPro" id="IPR036390">
    <property type="entry name" value="WH_DNA-bd_sf"/>
</dbReference>
<dbReference type="Proteomes" id="UP001521209">
    <property type="component" value="Unassembled WGS sequence"/>
</dbReference>
<feature type="domain" description="IclR-ED" evidence="5">
    <location>
        <begin position="85"/>
        <end position="270"/>
    </location>
</feature>
<dbReference type="EMBL" id="JAKGBZ010000042">
    <property type="protein sequence ID" value="MCF3948197.1"/>
    <property type="molecule type" value="Genomic_DNA"/>
</dbReference>
<evidence type="ECO:0000256" key="2">
    <source>
        <dbReference type="ARBA" id="ARBA00023125"/>
    </source>
</evidence>
<dbReference type="PANTHER" id="PTHR30136">
    <property type="entry name" value="HELIX-TURN-HELIX TRANSCRIPTIONAL REGULATOR, ICLR FAMILY"/>
    <property type="match status" value="1"/>
</dbReference>
<dbReference type="InterPro" id="IPR036388">
    <property type="entry name" value="WH-like_DNA-bd_sf"/>
</dbReference>
<reference evidence="6 7" key="1">
    <citation type="submission" date="2022-01" db="EMBL/GenBank/DDBJ databases">
        <authorList>
            <person name="Won M."/>
            <person name="Kim S.-J."/>
            <person name="Kwon S.-W."/>
        </authorList>
    </citation>
    <scope>NUCLEOTIDE SEQUENCE [LARGE SCALE GENOMIC DNA]</scope>
    <source>
        <strain evidence="6 7">KCTC 23505</strain>
    </source>
</reference>
<evidence type="ECO:0000256" key="1">
    <source>
        <dbReference type="ARBA" id="ARBA00023015"/>
    </source>
</evidence>
<evidence type="ECO:0000313" key="7">
    <source>
        <dbReference type="Proteomes" id="UP001521209"/>
    </source>
</evidence>
<evidence type="ECO:0000259" key="5">
    <source>
        <dbReference type="PROSITE" id="PS51078"/>
    </source>
</evidence>
<comment type="caution">
    <text evidence="6">The sequence shown here is derived from an EMBL/GenBank/DDBJ whole genome shotgun (WGS) entry which is preliminary data.</text>
</comment>
<dbReference type="Pfam" id="PF09339">
    <property type="entry name" value="HTH_IclR"/>
    <property type="match status" value="1"/>
</dbReference>
<keyword evidence="2" id="KW-0238">DNA-binding</keyword>
<evidence type="ECO:0000256" key="3">
    <source>
        <dbReference type="ARBA" id="ARBA00023163"/>
    </source>
</evidence>
<dbReference type="InterPro" id="IPR014757">
    <property type="entry name" value="Tscrpt_reg_IclR_C"/>
</dbReference>
<evidence type="ECO:0000313" key="6">
    <source>
        <dbReference type="EMBL" id="MCF3948197.1"/>
    </source>
</evidence>